<protein>
    <submittedName>
        <fullName evidence="2">Transcriptional regulator</fullName>
    </submittedName>
</protein>
<dbReference type="GO" id="GO:0006508">
    <property type="term" value="P:proteolysis"/>
    <property type="evidence" value="ECO:0007669"/>
    <property type="project" value="InterPro"/>
</dbReference>
<evidence type="ECO:0000313" key="2">
    <source>
        <dbReference type="EMBL" id="EST12030.1"/>
    </source>
</evidence>
<dbReference type="RefSeq" id="WP_023509834.1">
    <property type="nucleotide sequence ID" value="NZ_AWTC01000006.1"/>
</dbReference>
<sequence>MNRRELIVDAVNKLTEEHGYAPSVRELADAVNLKSTSTVQGHLERLKRDGRVDFEEGCPRTVRIVS</sequence>
<dbReference type="AlphaFoldDB" id="V6IXK0"/>
<accession>V6IXK0</accession>
<proteinExistence type="predicted"/>
<dbReference type="eggNOG" id="COG1974">
    <property type="taxonomic scope" value="Bacteria"/>
</dbReference>
<dbReference type="SUPFAM" id="SSF46785">
    <property type="entry name" value="Winged helix' DNA-binding domain"/>
    <property type="match status" value="1"/>
</dbReference>
<dbReference type="InterPro" id="IPR036388">
    <property type="entry name" value="WH-like_DNA-bd_sf"/>
</dbReference>
<organism evidence="2 3">
    <name type="scientific">Sporolactobacillus laevolacticus DSM 442</name>
    <dbReference type="NCBI Taxonomy" id="1395513"/>
    <lineage>
        <taxon>Bacteria</taxon>
        <taxon>Bacillati</taxon>
        <taxon>Bacillota</taxon>
        <taxon>Bacilli</taxon>
        <taxon>Bacillales</taxon>
        <taxon>Sporolactobacillaceae</taxon>
        <taxon>Sporolactobacillus</taxon>
    </lineage>
</organism>
<reference evidence="2 3" key="1">
    <citation type="journal article" date="2013" name="Genome Announc.">
        <title>Genome Sequence of Sporolactobacillus laevolacticus DSM442, an Efficient Polymer-Grade D-Lactate Producer from Agricultural Waste Cottonseed as a Nitrogen Source.</title>
        <authorList>
            <person name="Wang H."/>
            <person name="Wang L."/>
            <person name="Ju J."/>
            <person name="Yu B."/>
            <person name="Ma Y."/>
        </authorList>
    </citation>
    <scope>NUCLEOTIDE SEQUENCE [LARGE SCALE GENOMIC DNA]</scope>
    <source>
        <strain evidence="2 3">DSM 442</strain>
    </source>
</reference>
<evidence type="ECO:0000313" key="3">
    <source>
        <dbReference type="Proteomes" id="UP000018296"/>
    </source>
</evidence>
<dbReference type="InterPro" id="IPR006199">
    <property type="entry name" value="LexA_DNA-bd_dom"/>
</dbReference>
<dbReference type="Pfam" id="PF01726">
    <property type="entry name" value="LexA_DNA_bind"/>
    <property type="match status" value="1"/>
</dbReference>
<feature type="domain" description="LexA repressor DNA-binding" evidence="1">
    <location>
        <begin position="3"/>
        <end position="61"/>
    </location>
</feature>
<dbReference type="Gene3D" id="1.10.10.10">
    <property type="entry name" value="Winged helix-like DNA-binding domain superfamily/Winged helix DNA-binding domain"/>
    <property type="match status" value="1"/>
</dbReference>
<comment type="caution">
    <text evidence="2">The sequence shown here is derived from an EMBL/GenBank/DDBJ whole genome shotgun (WGS) entry which is preliminary data.</text>
</comment>
<dbReference type="STRING" id="1395513.P343_07820"/>
<dbReference type="OrthoDB" id="1956263at2"/>
<dbReference type="InterPro" id="IPR036390">
    <property type="entry name" value="WH_DNA-bd_sf"/>
</dbReference>
<dbReference type="Proteomes" id="UP000018296">
    <property type="component" value="Unassembled WGS sequence"/>
</dbReference>
<dbReference type="PATRIC" id="fig|1395513.3.peg.1586"/>
<dbReference type="EMBL" id="AWTC01000006">
    <property type="protein sequence ID" value="EST12030.1"/>
    <property type="molecule type" value="Genomic_DNA"/>
</dbReference>
<name>V6IXK0_9BACL</name>
<keyword evidence="3" id="KW-1185">Reference proteome</keyword>
<gene>
    <name evidence="2" type="ORF">P343_07820</name>
</gene>
<dbReference type="GO" id="GO:0004252">
    <property type="term" value="F:serine-type endopeptidase activity"/>
    <property type="evidence" value="ECO:0007669"/>
    <property type="project" value="InterPro"/>
</dbReference>
<evidence type="ECO:0000259" key="1">
    <source>
        <dbReference type="Pfam" id="PF01726"/>
    </source>
</evidence>